<comment type="caution">
    <text evidence="2">The sequence shown here is derived from an EMBL/GenBank/DDBJ whole genome shotgun (WGS) entry which is preliminary data.</text>
</comment>
<sequence>MDGAMQDDMLIAQDEIFGPVMSLMKFKEEKGYYSRKIARGQLKEALQQASEDGSLAKSQDLDSETSNLDRSFGRSRSLARLHAQCEFLLATALAAERSFNTEDFIPNIQESSAKFITIDPAERGKEEKRGEKLGGTWTVIGVERGDGERAVGIVDWRLRRREGTVQSEREREREREREHRWQLRRCRRWCGGRADFGRGRAERGREGKKLGLKRRWKSGIRFRSLSDVLCDRPLFHQPKPKSLVVT</sequence>
<reference evidence="2 3" key="1">
    <citation type="journal article" date="2019" name="Nat. Plants">
        <title>Stout camphor tree genome fills gaps in understanding of flowering plant genome evolution.</title>
        <authorList>
            <person name="Chaw S.M."/>
            <person name="Liu Y.C."/>
            <person name="Wu Y.W."/>
            <person name="Wang H.Y."/>
            <person name="Lin C.I."/>
            <person name="Wu C.S."/>
            <person name="Ke H.M."/>
            <person name="Chang L.Y."/>
            <person name="Hsu C.Y."/>
            <person name="Yang H.T."/>
            <person name="Sudianto E."/>
            <person name="Hsu M.H."/>
            <person name="Wu K.P."/>
            <person name="Wang L.N."/>
            <person name="Leebens-Mack J.H."/>
            <person name="Tsai I.J."/>
        </authorList>
    </citation>
    <scope>NUCLEOTIDE SEQUENCE [LARGE SCALE GENOMIC DNA]</scope>
    <source>
        <strain evidence="3">cv. Chaw 1501</strain>
        <tissue evidence="2">Young leaves</tissue>
    </source>
</reference>
<organism evidence="2 3">
    <name type="scientific">Cinnamomum micranthum f. kanehirae</name>
    <dbReference type="NCBI Taxonomy" id="337451"/>
    <lineage>
        <taxon>Eukaryota</taxon>
        <taxon>Viridiplantae</taxon>
        <taxon>Streptophyta</taxon>
        <taxon>Embryophyta</taxon>
        <taxon>Tracheophyta</taxon>
        <taxon>Spermatophyta</taxon>
        <taxon>Magnoliopsida</taxon>
        <taxon>Magnoliidae</taxon>
        <taxon>Laurales</taxon>
        <taxon>Lauraceae</taxon>
        <taxon>Cinnamomum</taxon>
    </lineage>
</organism>
<dbReference type="Proteomes" id="UP000283530">
    <property type="component" value="Unassembled WGS sequence"/>
</dbReference>
<feature type="region of interest" description="Disordered" evidence="1">
    <location>
        <begin position="49"/>
        <end position="69"/>
    </location>
</feature>
<evidence type="ECO:0000313" key="3">
    <source>
        <dbReference type="Proteomes" id="UP000283530"/>
    </source>
</evidence>
<dbReference type="STRING" id="337451.A0A3S3LUM7"/>
<dbReference type="AlphaFoldDB" id="A0A3S3LUM7"/>
<proteinExistence type="predicted"/>
<name>A0A3S3LUM7_9MAGN</name>
<protein>
    <recommendedName>
        <fullName evidence="4">Aldehyde dehydrogenase domain-containing protein</fullName>
    </recommendedName>
</protein>
<evidence type="ECO:0000256" key="1">
    <source>
        <dbReference type="SAM" id="MobiDB-lite"/>
    </source>
</evidence>
<gene>
    <name evidence="2" type="ORF">CKAN_00010900</name>
</gene>
<evidence type="ECO:0000313" key="2">
    <source>
        <dbReference type="EMBL" id="RWR71923.1"/>
    </source>
</evidence>
<accession>A0A3S3LUM7</accession>
<evidence type="ECO:0008006" key="4">
    <source>
        <dbReference type="Google" id="ProtNLM"/>
    </source>
</evidence>
<dbReference type="EMBL" id="QPKB01000001">
    <property type="protein sequence ID" value="RWR71923.1"/>
    <property type="molecule type" value="Genomic_DNA"/>
</dbReference>
<keyword evidence="3" id="KW-1185">Reference proteome</keyword>